<keyword evidence="6 10" id="KW-0862">Zinc</keyword>
<reference evidence="14" key="1">
    <citation type="submission" date="2020-10" db="EMBL/GenBank/DDBJ databases">
        <authorList>
            <person name="Gilroy R."/>
        </authorList>
    </citation>
    <scope>NUCLEOTIDE SEQUENCE</scope>
    <source>
        <strain evidence="14">9366</strain>
    </source>
</reference>
<keyword evidence="7 12" id="KW-1133">Transmembrane helix</keyword>
<protein>
    <submittedName>
        <fullName evidence="14">M48 family metalloprotease</fullName>
    </submittedName>
</protein>
<evidence type="ECO:0000256" key="1">
    <source>
        <dbReference type="ARBA" id="ARBA00022475"/>
    </source>
</evidence>
<evidence type="ECO:0000256" key="8">
    <source>
        <dbReference type="ARBA" id="ARBA00023049"/>
    </source>
</evidence>
<dbReference type="EMBL" id="DVNJ01000015">
    <property type="protein sequence ID" value="HIU62645.1"/>
    <property type="molecule type" value="Genomic_DNA"/>
</dbReference>
<evidence type="ECO:0000256" key="9">
    <source>
        <dbReference type="ARBA" id="ARBA00023136"/>
    </source>
</evidence>
<dbReference type="Gene3D" id="3.30.2010.10">
    <property type="entry name" value="Metalloproteases ('zincins'), catalytic domain"/>
    <property type="match status" value="1"/>
</dbReference>
<feature type="transmembrane region" description="Helical" evidence="12">
    <location>
        <begin position="20"/>
        <end position="40"/>
    </location>
</feature>
<keyword evidence="3 12" id="KW-0812">Transmembrane</keyword>
<evidence type="ECO:0000256" key="3">
    <source>
        <dbReference type="ARBA" id="ARBA00022692"/>
    </source>
</evidence>
<proteinExistence type="inferred from homology"/>
<evidence type="ECO:0000256" key="4">
    <source>
        <dbReference type="ARBA" id="ARBA00022723"/>
    </source>
</evidence>
<dbReference type="InterPro" id="IPR050083">
    <property type="entry name" value="HtpX_protease"/>
</dbReference>
<feature type="transmembrane region" description="Helical" evidence="12">
    <location>
        <begin position="46"/>
        <end position="69"/>
    </location>
</feature>
<feature type="transmembrane region" description="Helical" evidence="12">
    <location>
        <begin position="202"/>
        <end position="226"/>
    </location>
</feature>
<feature type="transmembrane region" description="Helical" evidence="12">
    <location>
        <begin position="176"/>
        <end position="196"/>
    </location>
</feature>
<comment type="similarity">
    <text evidence="10">Belongs to the peptidase M48 family.</text>
</comment>
<name>A0A9D1SJX1_9FIRM</name>
<evidence type="ECO:0000256" key="12">
    <source>
        <dbReference type="SAM" id="Phobius"/>
    </source>
</evidence>
<evidence type="ECO:0000256" key="5">
    <source>
        <dbReference type="ARBA" id="ARBA00022801"/>
    </source>
</evidence>
<feature type="region of interest" description="Disordered" evidence="11">
    <location>
        <begin position="300"/>
        <end position="319"/>
    </location>
</feature>
<dbReference type="InterPro" id="IPR001915">
    <property type="entry name" value="Peptidase_M48"/>
</dbReference>
<keyword evidence="2 10" id="KW-0645">Protease</keyword>
<gene>
    <name evidence="14" type="ORF">IAB07_02615</name>
</gene>
<organism evidence="14 15">
    <name type="scientific">Candidatus Caccalectryoclostridium excrementigallinarum</name>
    <dbReference type="NCBI Taxonomy" id="2840710"/>
    <lineage>
        <taxon>Bacteria</taxon>
        <taxon>Bacillati</taxon>
        <taxon>Bacillota</taxon>
        <taxon>Clostridia</taxon>
        <taxon>Christensenellales</taxon>
        <taxon>Christensenellaceae</taxon>
        <taxon>Christensenellaceae incertae sedis</taxon>
        <taxon>Candidatus Caccalectryoclostridium</taxon>
    </lineage>
</organism>
<accession>A0A9D1SJX1</accession>
<keyword evidence="4" id="KW-0479">Metal-binding</keyword>
<evidence type="ECO:0000256" key="6">
    <source>
        <dbReference type="ARBA" id="ARBA00022833"/>
    </source>
</evidence>
<feature type="domain" description="Peptidase M48" evidence="13">
    <location>
        <begin position="90"/>
        <end position="295"/>
    </location>
</feature>
<dbReference type="PANTHER" id="PTHR43221:SF2">
    <property type="entry name" value="PROTEASE HTPX HOMOLOG"/>
    <property type="match status" value="1"/>
</dbReference>
<keyword evidence="8 10" id="KW-0482">Metalloprotease</keyword>
<dbReference type="Proteomes" id="UP000824145">
    <property type="component" value="Unassembled WGS sequence"/>
</dbReference>
<evidence type="ECO:0000256" key="11">
    <source>
        <dbReference type="SAM" id="MobiDB-lite"/>
    </source>
</evidence>
<dbReference type="GO" id="GO:0046872">
    <property type="term" value="F:metal ion binding"/>
    <property type="evidence" value="ECO:0007669"/>
    <property type="project" value="UniProtKB-KW"/>
</dbReference>
<dbReference type="GO" id="GO:0006508">
    <property type="term" value="P:proteolysis"/>
    <property type="evidence" value="ECO:0007669"/>
    <property type="project" value="UniProtKB-KW"/>
</dbReference>
<evidence type="ECO:0000256" key="2">
    <source>
        <dbReference type="ARBA" id="ARBA00022670"/>
    </source>
</evidence>
<reference evidence="14" key="2">
    <citation type="journal article" date="2021" name="PeerJ">
        <title>Extensive microbial diversity within the chicken gut microbiome revealed by metagenomics and culture.</title>
        <authorList>
            <person name="Gilroy R."/>
            <person name="Ravi A."/>
            <person name="Getino M."/>
            <person name="Pursley I."/>
            <person name="Horton D.L."/>
            <person name="Alikhan N.F."/>
            <person name="Baker D."/>
            <person name="Gharbi K."/>
            <person name="Hall N."/>
            <person name="Watson M."/>
            <person name="Adriaenssens E.M."/>
            <person name="Foster-Nyarko E."/>
            <person name="Jarju S."/>
            <person name="Secka A."/>
            <person name="Antonio M."/>
            <person name="Oren A."/>
            <person name="Chaudhuri R.R."/>
            <person name="La Ragione R."/>
            <person name="Hildebrand F."/>
            <person name="Pallen M.J."/>
        </authorList>
    </citation>
    <scope>NUCLEOTIDE SEQUENCE</scope>
    <source>
        <strain evidence="14">9366</strain>
    </source>
</reference>
<evidence type="ECO:0000313" key="14">
    <source>
        <dbReference type="EMBL" id="HIU62645.1"/>
    </source>
</evidence>
<dbReference type="GO" id="GO:0004222">
    <property type="term" value="F:metalloendopeptidase activity"/>
    <property type="evidence" value="ECO:0007669"/>
    <property type="project" value="InterPro"/>
</dbReference>
<dbReference type="Pfam" id="PF01435">
    <property type="entry name" value="Peptidase_M48"/>
    <property type="match status" value="1"/>
</dbReference>
<evidence type="ECO:0000313" key="15">
    <source>
        <dbReference type="Proteomes" id="UP000824145"/>
    </source>
</evidence>
<keyword evidence="9 12" id="KW-0472">Membrane</keyword>
<dbReference type="AlphaFoldDB" id="A0A9D1SJX1"/>
<evidence type="ECO:0000256" key="10">
    <source>
        <dbReference type="RuleBase" id="RU003983"/>
    </source>
</evidence>
<comment type="cofactor">
    <cofactor evidence="10">
        <name>Zn(2+)</name>
        <dbReference type="ChEBI" id="CHEBI:29105"/>
    </cofactor>
    <text evidence="10">Binds 1 zinc ion per subunit.</text>
</comment>
<evidence type="ECO:0000256" key="7">
    <source>
        <dbReference type="ARBA" id="ARBA00022989"/>
    </source>
</evidence>
<evidence type="ECO:0000259" key="13">
    <source>
        <dbReference type="Pfam" id="PF01435"/>
    </source>
</evidence>
<keyword evidence="5 10" id="KW-0378">Hydrolase</keyword>
<comment type="caution">
    <text evidence="14">The sequence shown here is derived from an EMBL/GenBank/DDBJ whole genome shotgun (WGS) entry which is preliminary data.</text>
</comment>
<dbReference type="PANTHER" id="PTHR43221">
    <property type="entry name" value="PROTEASE HTPX"/>
    <property type="match status" value="1"/>
</dbReference>
<sequence>MYIGSFLKALFTPRKIWCSIYFLLNLVIVFFIFAAPGLMAEAEVGHWVGMGFIGVAVSMFFTFVSLSPLGEAYVRFKERVKQLPRNEQTAWIYEMFDEVHAAARGVNAKISGKVKLYYKETEEINAYAVGHRTVIVTHGILRFSPEQIKGVLAHEFGHISGGDSDLDLGINVSNTILMLFTVAVSAVVSLFAWILSMAFESLSAKAACVAVGGVIISVLSIVYYLWIKIGKLMINAASRNDEYAADAFSVKCGYGEGLYSALSVLDPSKMRSSFFSLLSSTHPDTVSRLEKIRERINAAAAPDKEAAAALPEEGEGLPE</sequence>
<keyword evidence="1" id="KW-1003">Cell membrane</keyword>